<dbReference type="Gramene" id="KXG31571">
    <property type="protein sequence ID" value="KXG31571"/>
    <property type="gene ID" value="SORBI_3003G020200"/>
</dbReference>
<dbReference type="eggNOG" id="ENOG502QU5U">
    <property type="taxonomic scope" value="Eukaryota"/>
</dbReference>
<comment type="similarity">
    <text evidence="1">Belongs to the 'GDSL' lipolytic enzyme family.</text>
</comment>
<evidence type="ECO:0000256" key="4">
    <source>
        <dbReference type="ARBA" id="ARBA00023180"/>
    </source>
</evidence>
<dbReference type="InterPro" id="IPR001087">
    <property type="entry name" value="GDSL"/>
</dbReference>
<proteinExistence type="inferred from homology"/>
<dbReference type="OrthoDB" id="1600564at2759"/>
<keyword evidence="2 5" id="KW-0732">Signal</keyword>
<gene>
    <name evidence="6" type="ORF">SORBI_3003G020200</name>
</gene>
<name>A0A1B6Q0W9_SORBI</name>
<dbReference type="InParanoid" id="A0A1B6Q0W9"/>
<dbReference type="AlphaFoldDB" id="A0A1B6Q0W9"/>
<dbReference type="PANTHER" id="PTHR22835:SF651">
    <property type="entry name" value="GDSL ESTERASE_LIPASE"/>
    <property type="match status" value="1"/>
</dbReference>
<evidence type="ECO:0000313" key="6">
    <source>
        <dbReference type="EMBL" id="KXG31571.2"/>
    </source>
</evidence>
<reference evidence="7" key="2">
    <citation type="journal article" date="2018" name="Plant J.">
        <title>The Sorghum bicolor reference genome: improved assembly, gene annotations, a transcriptome atlas, and signatures of genome organization.</title>
        <authorList>
            <person name="McCormick R.F."/>
            <person name="Truong S.K."/>
            <person name="Sreedasyam A."/>
            <person name="Jenkins J."/>
            <person name="Shu S."/>
            <person name="Sims D."/>
            <person name="Kennedy M."/>
            <person name="Amirebrahimi M."/>
            <person name="Weers B.D."/>
            <person name="McKinley B."/>
            <person name="Mattison A."/>
            <person name="Morishige D.T."/>
            <person name="Grimwood J."/>
            <person name="Schmutz J."/>
            <person name="Mullet J.E."/>
        </authorList>
    </citation>
    <scope>NUCLEOTIDE SEQUENCE [LARGE SCALE GENOMIC DNA]</scope>
    <source>
        <strain evidence="7">cv. BTx623</strain>
    </source>
</reference>
<keyword evidence="7" id="KW-1185">Reference proteome</keyword>
<evidence type="ECO:0000256" key="1">
    <source>
        <dbReference type="ARBA" id="ARBA00008668"/>
    </source>
</evidence>
<dbReference type="STRING" id="4558.A0A1B6Q0W9"/>
<protein>
    <recommendedName>
        <fullName evidence="8">GDSL esterase/lipase</fullName>
    </recommendedName>
</protein>
<dbReference type="PANTHER" id="PTHR22835">
    <property type="entry name" value="ZINC FINGER FYVE DOMAIN CONTAINING PROTEIN"/>
    <property type="match status" value="1"/>
</dbReference>
<evidence type="ECO:0000313" key="7">
    <source>
        <dbReference type="Proteomes" id="UP000000768"/>
    </source>
</evidence>
<dbReference type="InterPro" id="IPR035669">
    <property type="entry name" value="SGNH_plant_lipase-like"/>
</dbReference>
<accession>A0A1B6Q0W9</accession>
<evidence type="ECO:0000256" key="5">
    <source>
        <dbReference type="SAM" id="SignalP"/>
    </source>
</evidence>
<dbReference type="PROSITE" id="PS51257">
    <property type="entry name" value="PROKAR_LIPOPROTEIN"/>
    <property type="match status" value="1"/>
</dbReference>
<dbReference type="InterPro" id="IPR036514">
    <property type="entry name" value="SGNH_hydro_sf"/>
</dbReference>
<dbReference type="Pfam" id="PF00657">
    <property type="entry name" value="Lipase_GDSL"/>
    <property type="match status" value="1"/>
</dbReference>
<evidence type="ECO:0000256" key="3">
    <source>
        <dbReference type="ARBA" id="ARBA00022801"/>
    </source>
</evidence>
<dbReference type="EMBL" id="CM000762">
    <property type="protein sequence ID" value="KXG31571.2"/>
    <property type="molecule type" value="Genomic_DNA"/>
</dbReference>
<sequence>MRSKAQAAGPTMRLLPASVAPFLLLLFLLSCPRSVYSGGQKHLSSILSFGDSYADTGNLVSWDDPVLQSVNLIRNPPYGETFFGHPSGRATNGRIVLDFIADALGLPFVPPVLSRGENFSTGVNFAVAGATALNLTYLQGQNITVDLPINSSLNDQLRWFEQLKPSLCRRSSSTHGGRSSSGCFGESLFMIGQFGANDYRNILMNSNMTLEQARSFVPEIVNTIATGVERLIHHGAKYIVVADKIPFGCMPATLSMLQSPNKGDYDQYGCLKSFNTRLSQYHNALLRGRVDVLRRRYPHTRLVFAEHYRPVVMFLQDPDHFGFNRSTALVSCCGGGGPYNQNWKAPCGTPGATACASPSKAITWDGFHLTESAYSSIAQGWLHGHYADPPIQHLLDD</sequence>
<dbReference type="CDD" id="cd01837">
    <property type="entry name" value="SGNH_plant_lipase_like"/>
    <property type="match status" value="1"/>
</dbReference>
<organism evidence="6 7">
    <name type="scientific">Sorghum bicolor</name>
    <name type="common">Sorghum</name>
    <name type="synonym">Sorghum vulgare</name>
    <dbReference type="NCBI Taxonomy" id="4558"/>
    <lineage>
        <taxon>Eukaryota</taxon>
        <taxon>Viridiplantae</taxon>
        <taxon>Streptophyta</taxon>
        <taxon>Embryophyta</taxon>
        <taxon>Tracheophyta</taxon>
        <taxon>Spermatophyta</taxon>
        <taxon>Magnoliopsida</taxon>
        <taxon>Liliopsida</taxon>
        <taxon>Poales</taxon>
        <taxon>Poaceae</taxon>
        <taxon>PACMAD clade</taxon>
        <taxon>Panicoideae</taxon>
        <taxon>Andropogonodae</taxon>
        <taxon>Andropogoneae</taxon>
        <taxon>Sorghinae</taxon>
        <taxon>Sorghum</taxon>
    </lineage>
</organism>
<evidence type="ECO:0008006" key="8">
    <source>
        <dbReference type="Google" id="ProtNLM"/>
    </source>
</evidence>
<evidence type="ECO:0000256" key="2">
    <source>
        <dbReference type="ARBA" id="ARBA00022729"/>
    </source>
</evidence>
<dbReference type="GO" id="GO:0016788">
    <property type="term" value="F:hydrolase activity, acting on ester bonds"/>
    <property type="evidence" value="ECO:0007669"/>
    <property type="project" value="InterPro"/>
</dbReference>
<dbReference type="Gene3D" id="3.40.50.1110">
    <property type="entry name" value="SGNH hydrolase"/>
    <property type="match status" value="1"/>
</dbReference>
<reference evidence="6 7" key="1">
    <citation type="journal article" date="2009" name="Nature">
        <title>The Sorghum bicolor genome and the diversification of grasses.</title>
        <authorList>
            <person name="Paterson A.H."/>
            <person name="Bowers J.E."/>
            <person name="Bruggmann R."/>
            <person name="Dubchak I."/>
            <person name="Grimwood J."/>
            <person name="Gundlach H."/>
            <person name="Haberer G."/>
            <person name="Hellsten U."/>
            <person name="Mitros T."/>
            <person name="Poliakov A."/>
            <person name="Schmutz J."/>
            <person name="Spannagl M."/>
            <person name="Tang H."/>
            <person name="Wang X."/>
            <person name="Wicker T."/>
            <person name="Bharti A.K."/>
            <person name="Chapman J."/>
            <person name="Feltus F.A."/>
            <person name="Gowik U."/>
            <person name="Grigoriev I.V."/>
            <person name="Lyons E."/>
            <person name="Maher C.A."/>
            <person name="Martis M."/>
            <person name="Narechania A."/>
            <person name="Otillar R.P."/>
            <person name="Penning B.W."/>
            <person name="Salamov A.A."/>
            <person name="Wang Y."/>
            <person name="Zhang L."/>
            <person name="Carpita N.C."/>
            <person name="Freeling M."/>
            <person name="Gingle A.R."/>
            <person name="Hash C.T."/>
            <person name="Keller B."/>
            <person name="Klein P."/>
            <person name="Kresovich S."/>
            <person name="McCann M.C."/>
            <person name="Ming R."/>
            <person name="Peterson D.G."/>
            <person name="Mehboob-ur-Rahman"/>
            <person name="Ware D."/>
            <person name="Westhoff P."/>
            <person name="Mayer K.F."/>
            <person name="Messing J."/>
            <person name="Rokhsar D.S."/>
        </authorList>
    </citation>
    <scope>NUCLEOTIDE SEQUENCE [LARGE SCALE GENOMIC DNA]</scope>
    <source>
        <strain evidence="7">cv. BTx623</strain>
    </source>
</reference>
<keyword evidence="3" id="KW-0378">Hydrolase</keyword>
<feature type="chain" id="PRO_5013357371" description="GDSL esterase/lipase" evidence="5">
    <location>
        <begin position="38"/>
        <end position="397"/>
    </location>
</feature>
<feature type="signal peptide" evidence="5">
    <location>
        <begin position="1"/>
        <end position="37"/>
    </location>
</feature>
<keyword evidence="4" id="KW-0325">Glycoprotein</keyword>
<dbReference type="Proteomes" id="UP000000768">
    <property type="component" value="Chromosome 3"/>
</dbReference>
<dbReference type="OMA" id="DCFRESL"/>